<dbReference type="InterPro" id="IPR006555">
    <property type="entry name" value="ATP-dep_Helicase_C"/>
</dbReference>
<evidence type="ECO:0000256" key="1">
    <source>
        <dbReference type="ARBA" id="ARBA00001966"/>
    </source>
</evidence>
<evidence type="ECO:0000256" key="5">
    <source>
        <dbReference type="ARBA" id="ARBA00022840"/>
    </source>
</evidence>
<dbReference type="SMART" id="SM00487">
    <property type="entry name" value="DEXDc"/>
    <property type="match status" value="1"/>
</dbReference>
<keyword evidence="5" id="KW-0067">ATP-binding</keyword>
<dbReference type="GO" id="GO:0043139">
    <property type="term" value="F:5'-3' DNA helicase activity"/>
    <property type="evidence" value="ECO:0007669"/>
    <property type="project" value="UniProtKB-EC"/>
</dbReference>
<keyword evidence="14" id="KW-1185">Reference proteome</keyword>
<comment type="similarity">
    <text evidence="6">Belongs to the helicase family. DinG subfamily.</text>
</comment>
<dbReference type="InterPro" id="IPR011545">
    <property type="entry name" value="DEAD/DEAH_box_helicase_dom"/>
</dbReference>
<feature type="domain" description="Helicase ATP-binding" evidence="12">
    <location>
        <begin position="22"/>
        <end position="326"/>
    </location>
</feature>
<protein>
    <recommendedName>
        <fullName evidence="9">ATP-dependent helicase DinG</fullName>
        <ecNumber evidence="7">5.6.2.3</ecNumber>
    </recommendedName>
    <alternativeName>
        <fullName evidence="10">DNA 5'-3' helicase DinG</fullName>
    </alternativeName>
</protein>
<keyword evidence="2" id="KW-0547">Nucleotide-binding</keyword>
<evidence type="ECO:0000256" key="11">
    <source>
        <dbReference type="SAM" id="MobiDB-lite"/>
    </source>
</evidence>
<evidence type="ECO:0000256" key="10">
    <source>
        <dbReference type="ARBA" id="ARBA00079061"/>
    </source>
</evidence>
<dbReference type="PANTHER" id="PTHR11472:SF34">
    <property type="entry name" value="REGULATOR OF TELOMERE ELONGATION HELICASE 1"/>
    <property type="match status" value="1"/>
</dbReference>
<evidence type="ECO:0000256" key="7">
    <source>
        <dbReference type="ARBA" id="ARBA00044969"/>
    </source>
</evidence>
<dbReference type="InterPro" id="IPR045028">
    <property type="entry name" value="DinG/Rad3-like"/>
</dbReference>
<dbReference type="EC" id="5.6.2.3" evidence="7"/>
<name>A0A401V1L8_9CELL</name>
<dbReference type="FunFam" id="3.40.50.300:FF:000437">
    <property type="entry name" value="ATP-dependent DNA helicase DinG"/>
    <property type="match status" value="1"/>
</dbReference>
<dbReference type="SMART" id="SM00491">
    <property type="entry name" value="HELICc2"/>
    <property type="match status" value="1"/>
</dbReference>
<dbReference type="GO" id="GO:0005524">
    <property type="term" value="F:ATP binding"/>
    <property type="evidence" value="ECO:0007669"/>
    <property type="project" value="UniProtKB-KW"/>
</dbReference>
<dbReference type="GO" id="GO:0006139">
    <property type="term" value="P:nucleobase-containing compound metabolic process"/>
    <property type="evidence" value="ECO:0007669"/>
    <property type="project" value="InterPro"/>
</dbReference>
<accession>A0A401V1L8</accession>
<dbReference type="Pfam" id="PF13307">
    <property type="entry name" value="Helicase_C_2"/>
    <property type="match status" value="1"/>
</dbReference>
<evidence type="ECO:0000256" key="8">
    <source>
        <dbReference type="ARBA" id="ARBA00048954"/>
    </source>
</evidence>
<feature type="region of interest" description="Disordered" evidence="11">
    <location>
        <begin position="149"/>
        <end position="169"/>
    </location>
</feature>
<comment type="catalytic activity">
    <reaction evidence="8">
        <text>ATP + H2O = ADP + phosphate + H(+)</text>
        <dbReference type="Rhea" id="RHEA:13065"/>
        <dbReference type="ChEBI" id="CHEBI:15377"/>
        <dbReference type="ChEBI" id="CHEBI:15378"/>
        <dbReference type="ChEBI" id="CHEBI:30616"/>
        <dbReference type="ChEBI" id="CHEBI:43474"/>
        <dbReference type="ChEBI" id="CHEBI:456216"/>
        <dbReference type="EC" id="5.6.2.3"/>
    </reaction>
</comment>
<dbReference type="Gene3D" id="3.40.50.300">
    <property type="entry name" value="P-loop containing nucleotide triphosphate hydrolases"/>
    <property type="match status" value="2"/>
</dbReference>
<dbReference type="GO" id="GO:0016818">
    <property type="term" value="F:hydrolase activity, acting on acid anhydrides, in phosphorus-containing anhydrides"/>
    <property type="evidence" value="ECO:0007669"/>
    <property type="project" value="InterPro"/>
</dbReference>
<dbReference type="Pfam" id="PF00270">
    <property type="entry name" value="DEAD"/>
    <property type="match status" value="1"/>
</dbReference>
<dbReference type="InterPro" id="IPR014001">
    <property type="entry name" value="Helicase_ATP-bd"/>
</dbReference>
<sequence length="715" mass="75206">MGDRDYAVAVPDAEPTVDDLLDLAVGALGGARRDGQHAMAQAVSRSLETGEHLLVQAGTGTGKSLGYLVPAVRHAVLADEHVVVSTATLALQRQVVTRDLPLVADALAPRLPRRPHIALLKGWHNYLCVHKVAGGYPEDEPGTLFDLGDHAGAADHPAPAGAGRRDGSESLGEQILRLREWAEETDTGDRDDLVPGVTDRAWRQVSVTSLECLGARCPMIEECFPERARASAREADVVVTNHAMLGIAASGSPGVLPEHDVLIVDEAHELTDRVTAQATSDLSFATVDHAARLARRHGGVPTTDLDAAAQALAAVLVELPEGRFPDGLPDAARDAVAAVRDASRTLLSALKPDSTAGRPAAPDGGLKMAASAMLALFEVADRMAADPEDNRHTVLWCARGEDRRGGVLTRLHAAPLAVNGLIRTHLLGGRTGVLTSATLSLGGSFDPVARSVGLEVRPDAEPVGPSRLPGAQDDADALDVAAGTDAADDPGSLTWHGLDVGSPFDYARQGILYVARRLPPPGREPATDAQLDEIEALVRAAGGRTLGLFSSRRAATAAALAMRERLDVPVLLQGDDQLPTLVAQFAADEPTCLFGTLSLWQGVDVPGPACRLVLIDRIPFPRPDDPVRSARTEAVAAAGGNGFMSVSATHAALLLAQGAGRLVRTTEDRGVVAVLDPRLVTARYGEFLARSLPGFWRTTERDVAVSALRRLTGDD</sequence>
<dbReference type="Proteomes" id="UP000288246">
    <property type="component" value="Unassembled WGS sequence"/>
</dbReference>
<dbReference type="EMBL" id="BHYL01000195">
    <property type="protein sequence ID" value="GCD20801.1"/>
    <property type="molecule type" value="Genomic_DNA"/>
</dbReference>
<proteinExistence type="inferred from homology"/>
<dbReference type="AlphaFoldDB" id="A0A401V1L8"/>
<evidence type="ECO:0000256" key="6">
    <source>
        <dbReference type="ARBA" id="ARBA00038058"/>
    </source>
</evidence>
<evidence type="ECO:0000256" key="3">
    <source>
        <dbReference type="ARBA" id="ARBA00022801"/>
    </source>
</evidence>
<organism evidence="13 14">
    <name type="scientific">Cellulomonas algicola</name>
    <dbReference type="NCBI Taxonomy" id="2071633"/>
    <lineage>
        <taxon>Bacteria</taxon>
        <taxon>Bacillati</taxon>
        <taxon>Actinomycetota</taxon>
        <taxon>Actinomycetes</taxon>
        <taxon>Micrococcales</taxon>
        <taxon>Cellulomonadaceae</taxon>
        <taxon>Cellulomonas</taxon>
    </lineage>
</organism>
<dbReference type="InterPro" id="IPR027417">
    <property type="entry name" value="P-loop_NTPase"/>
</dbReference>
<dbReference type="SUPFAM" id="SSF52540">
    <property type="entry name" value="P-loop containing nucleoside triphosphate hydrolases"/>
    <property type="match status" value="1"/>
</dbReference>
<comment type="cofactor">
    <cofactor evidence="1">
        <name>[4Fe-4S] cluster</name>
        <dbReference type="ChEBI" id="CHEBI:49883"/>
    </cofactor>
</comment>
<dbReference type="InterPro" id="IPR014013">
    <property type="entry name" value="Helic_SF1/SF2_ATP-bd_DinG/Rad3"/>
</dbReference>
<keyword evidence="3" id="KW-0378">Hydrolase</keyword>
<dbReference type="PANTHER" id="PTHR11472">
    <property type="entry name" value="DNA REPAIR DEAD HELICASE RAD3/XP-D SUBFAMILY MEMBER"/>
    <property type="match status" value="1"/>
</dbReference>
<keyword evidence="4 13" id="KW-0347">Helicase</keyword>
<evidence type="ECO:0000313" key="14">
    <source>
        <dbReference type="Proteomes" id="UP000288246"/>
    </source>
</evidence>
<evidence type="ECO:0000256" key="4">
    <source>
        <dbReference type="ARBA" id="ARBA00022806"/>
    </source>
</evidence>
<reference evidence="13 14" key="1">
    <citation type="submission" date="2018-11" db="EMBL/GenBank/DDBJ databases">
        <title>Draft genome sequence of Cellulomonas takizawaensis strain TKZ-21.</title>
        <authorList>
            <person name="Yamamura H."/>
            <person name="Hayashi T."/>
            <person name="Hamada M."/>
            <person name="Serisawa Y."/>
            <person name="Matsuyama K."/>
            <person name="Nakagawa Y."/>
            <person name="Otoguro M."/>
            <person name="Yanagida F."/>
            <person name="Hayakawa M."/>
        </authorList>
    </citation>
    <scope>NUCLEOTIDE SEQUENCE [LARGE SCALE GENOMIC DNA]</scope>
    <source>
        <strain evidence="13 14">TKZ-21</strain>
    </source>
</reference>
<comment type="caution">
    <text evidence="13">The sequence shown here is derived from an EMBL/GenBank/DDBJ whole genome shotgun (WGS) entry which is preliminary data.</text>
</comment>
<dbReference type="GO" id="GO:0003676">
    <property type="term" value="F:nucleic acid binding"/>
    <property type="evidence" value="ECO:0007669"/>
    <property type="project" value="InterPro"/>
</dbReference>
<evidence type="ECO:0000259" key="12">
    <source>
        <dbReference type="PROSITE" id="PS51193"/>
    </source>
</evidence>
<evidence type="ECO:0000256" key="2">
    <source>
        <dbReference type="ARBA" id="ARBA00022741"/>
    </source>
</evidence>
<dbReference type="PROSITE" id="PS51193">
    <property type="entry name" value="HELICASE_ATP_BIND_2"/>
    <property type="match status" value="1"/>
</dbReference>
<evidence type="ECO:0000313" key="13">
    <source>
        <dbReference type="EMBL" id="GCD20801.1"/>
    </source>
</evidence>
<evidence type="ECO:0000256" key="9">
    <source>
        <dbReference type="ARBA" id="ARBA00073590"/>
    </source>
</evidence>
<gene>
    <name evidence="13" type="ORF">CTKZ_23630</name>
</gene>